<dbReference type="InterPro" id="IPR043502">
    <property type="entry name" value="DNA/RNA_pol_sf"/>
</dbReference>
<gene>
    <name evidence="2" type="ORF">MERR_LOCUS38857</name>
</gene>
<dbReference type="Proteomes" id="UP000467841">
    <property type="component" value="Unassembled WGS sequence"/>
</dbReference>
<dbReference type="Pfam" id="PF00078">
    <property type="entry name" value="RVT_1"/>
    <property type="match status" value="1"/>
</dbReference>
<keyword evidence="3" id="KW-1185">Reference proteome</keyword>
<dbReference type="SUPFAM" id="SSF56672">
    <property type="entry name" value="DNA/RNA polymerases"/>
    <property type="match status" value="1"/>
</dbReference>
<dbReference type="CDD" id="cd01650">
    <property type="entry name" value="RT_nLTR_like"/>
    <property type="match status" value="1"/>
</dbReference>
<name>A0A6D2KH43_9BRAS</name>
<protein>
    <recommendedName>
        <fullName evidence="1">Reverse transcriptase domain-containing protein</fullName>
    </recommendedName>
</protein>
<feature type="domain" description="Reverse transcriptase" evidence="1">
    <location>
        <begin position="200"/>
        <end position="382"/>
    </location>
</feature>
<dbReference type="InterPro" id="IPR000477">
    <property type="entry name" value="RT_dom"/>
</dbReference>
<evidence type="ECO:0000313" key="2">
    <source>
        <dbReference type="EMBL" id="CAA7051622.1"/>
    </source>
</evidence>
<proteinExistence type="predicted"/>
<accession>A0A6D2KH43</accession>
<evidence type="ECO:0000313" key="3">
    <source>
        <dbReference type="Proteomes" id="UP000467841"/>
    </source>
</evidence>
<dbReference type="PROSITE" id="PS50878">
    <property type="entry name" value="RT_POL"/>
    <property type="match status" value="1"/>
</dbReference>
<dbReference type="PANTHER" id="PTHR46890:SF48">
    <property type="entry name" value="RNA-DIRECTED DNA POLYMERASE"/>
    <property type="match status" value="1"/>
</dbReference>
<organism evidence="2 3">
    <name type="scientific">Microthlaspi erraticum</name>
    <dbReference type="NCBI Taxonomy" id="1685480"/>
    <lineage>
        <taxon>Eukaryota</taxon>
        <taxon>Viridiplantae</taxon>
        <taxon>Streptophyta</taxon>
        <taxon>Embryophyta</taxon>
        <taxon>Tracheophyta</taxon>
        <taxon>Spermatophyta</taxon>
        <taxon>Magnoliopsida</taxon>
        <taxon>eudicotyledons</taxon>
        <taxon>Gunneridae</taxon>
        <taxon>Pentapetalae</taxon>
        <taxon>rosids</taxon>
        <taxon>malvids</taxon>
        <taxon>Brassicales</taxon>
        <taxon>Brassicaceae</taxon>
        <taxon>Coluteocarpeae</taxon>
        <taxon>Microthlaspi</taxon>
    </lineage>
</organism>
<dbReference type="AlphaFoldDB" id="A0A6D2KH43"/>
<reference evidence="2" key="1">
    <citation type="submission" date="2020-01" db="EMBL/GenBank/DDBJ databases">
        <authorList>
            <person name="Mishra B."/>
        </authorList>
    </citation>
    <scope>NUCLEOTIDE SEQUENCE [LARGE SCALE GENOMIC DNA]</scope>
</reference>
<dbReference type="OrthoDB" id="1937198at2759"/>
<dbReference type="PANTHER" id="PTHR46890">
    <property type="entry name" value="NON-LTR RETROLELEMENT REVERSE TRANSCRIPTASE-LIKE PROTEIN-RELATED"/>
    <property type="match status" value="1"/>
</dbReference>
<sequence>MIYNCRHEISVWRKENQPYEKQRIAELQQALERVQDDDNSTQEELVDITNKLQDAYRDEEEYWKQKSRNMWLRDEDLNTKFFHASTKQRRAVNRIVGLYNETNLWVAGKKEVEQVAVTYFDKLFTSSLPEDFTEVLEHVSERVTSLENNVLTRPATETEVREALFMMHPEKAPGPDGMTALFFQRSWHIVKQDVLSMVNNFLTTGTLDERLNMTHICLIPKKGRPTRMTELRPISLCNVGYKIISKVLCQRLKVLLPRLISETQSAFVPGRLISDNILIAEKMFHGLRTNKSCKGKFMAVKTDMSKAYDRVEWKFIEALMRKKGFAEQWIILMMKCISSVQYKVLLNGQPKGRIVPQLRATTRRSIIPLPFYPLYGSAHSKY</sequence>
<comment type="caution">
    <text evidence="2">The sequence shown here is derived from an EMBL/GenBank/DDBJ whole genome shotgun (WGS) entry which is preliminary data.</text>
</comment>
<evidence type="ECO:0000259" key="1">
    <source>
        <dbReference type="PROSITE" id="PS50878"/>
    </source>
</evidence>
<dbReference type="EMBL" id="CACVBM020001484">
    <property type="protein sequence ID" value="CAA7051622.1"/>
    <property type="molecule type" value="Genomic_DNA"/>
</dbReference>
<dbReference type="InterPro" id="IPR052343">
    <property type="entry name" value="Retrotransposon-Effector_Assoc"/>
</dbReference>